<evidence type="ECO:0000256" key="5">
    <source>
        <dbReference type="SAM" id="Phobius"/>
    </source>
</evidence>
<feature type="domain" description="Major facilitator superfamily (MFS) profile" evidence="6">
    <location>
        <begin position="38"/>
        <end position="454"/>
    </location>
</feature>
<feature type="transmembrane region" description="Helical" evidence="5">
    <location>
        <begin position="162"/>
        <end position="187"/>
    </location>
</feature>
<protein>
    <submittedName>
        <fullName evidence="7">MFS general substrate transporter</fullName>
    </submittedName>
</protein>
<feature type="transmembrane region" description="Helical" evidence="5">
    <location>
        <begin position="72"/>
        <end position="92"/>
    </location>
</feature>
<feature type="transmembrane region" description="Helical" evidence="5">
    <location>
        <begin position="250"/>
        <end position="273"/>
    </location>
</feature>
<name>A0A5C2RXC9_9APHY</name>
<dbReference type="PANTHER" id="PTHR23502">
    <property type="entry name" value="MAJOR FACILITATOR SUPERFAMILY"/>
    <property type="match status" value="1"/>
</dbReference>
<dbReference type="InterPro" id="IPR020846">
    <property type="entry name" value="MFS_dom"/>
</dbReference>
<gene>
    <name evidence="7" type="ORF">L227DRAFT_532924</name>
</gene>
<dbReference type="PANTHER" id="PTHR23502:SF64">
    <property type="entry name" value="TRANSPORTER, PUTATIVE (AFU_ORTHOLOGUE AFUA_3G11760)-RELATED"/>
    <property type="match status" value="1"/>
</dbReference>
<proteinExistence type="predicted"/>
<feature type="transmembrane region" description="Helical" evidence="5">
    <location>
        <begin position="399"/>
        <end position="419"/>
    </location>
</feature>
<dbReference type="AlphaFoldDB" id="A0A5C2RXC9"/>
<feature type="transmembrane region" description="Helical" evidence="5">
    <location>
        <begin position="431"/>
        <end position="450"/>
    </location>
</feature>
<dbReference type="Proteomes" id="UP000313359">
    <property type="component" value="Unassembled WGS sequence"/>
</dbReference>
<evidence type="ECO:0000256" key="1">
    <source>
        <dbReference type="ARBA" id="ARBA00004141"/>
    </source>
</evidence>
<feature type="transmembrane region" description="Helical" evidence="5">
    <location>
        <begin position="285"/>
        <end position="309"/>
    </location>
</feature>
<comment type="subcellular location">
    <subcellularLocation>
        <location evidence="1">Membrane</location>
        <topology evidence="1">Multi-pass membrane protein</topology>
    </subcellularLocation>
</comment>
<keyword evidence="8" id="KW-1185">Reference proteome</keyword>
<dbReference type="OrthoDB" id="3066029at2759"/>
<evidence type="ECO:0000313" key="8">
    <source>
        <dbReference type="Proteomes" id="UP000313359"/>
    </source>
</evidence>
<dbReference type="Pfam" id="PF07690">
    <property type="entry name" value="MFS_1"/>
    <property type="match status" value="1"/>
</dbReference>
<evidence type="ECO:0000313" key="7">
    <source>
        <dbReference type="EMBL" id="RPD55706.1"/>
    </source>
</evidence>
<reference evidence="7" key="1">
    <citation type="journal article" date="2018" name="Genome Biol. Evol.">
        <title>Genomics and development of Lentinus tigrinus, a white-rot wood-decaying mushroom with dimorphic fruiting bodies.</title>
        <authorList>
            <person name="Wu B."/>
            <person name="Xu Z."/>
            <person name="Knudson A."/>
            <person name="Carlson A."/>
            <person name="Chen N."/>
            <person name="Kovaka S."/>
            <person name="LaButti K."/>
            <person name="Lipzen A."/>
            <person name="Pennachio C."/>
            <person name="Riley R."/>
            <person name="Schakwitz W."/>
            <person name="Umezawa K."/>
            <person name="Ohm R.A."/>
            <person name="Grigoriev I.V."/>
            <person name="Nagy L.G."/>
            <person name="Gibbons J."/>
            <person name="Hibbett D."/>
        </authorList>
    </citation>
    <scope>NUCLEOTIDE SEQUENCE [LARGE SCALE GENOMIC DNA]</scope>
    <source>
        <strain evidence="7">ALCF2SS1-6</strain>
    </source>
</reference>
<evidence type="ECO:0000256" key="4">
    <source>
        <dbReference type="ARBA" id="ARBA00023136"/>
    </source>
</evidence>
<organism evidence="7 8">
    <name type="scientific">Lentinus tigrinus ALCF2SS1-6</name>
    <dbReference type="NCBI Taxonomy" id="1328759"/>
    <lineage>
        <taxon>Eukaryota</taxon>
        <taxon>Fungi</taxon>
        <taxon>Dikarya</taxon>
        <taxon>Basidiomycota</taxon>
        <taxon>Agaricomycotina</taxon>
        <taxon>Agaricomycetes</taxon>
        <taxon>Polyporales</taxon>
        <taxon>Polyporaceae</taxon>
        <taxon>Lentinus</taxon>
    </lineage>
</organism>
<dbReference type="Gene3D" id="1.20.1250.20">
    <property type="entry name" value="MFS general substrate transporter like domains"/>
    <property type="match status" value="1"/>
</dbReference>
<dbReference type="SUPFAM" id="SSF103473">
    <property type="entry name" value="MFS general substrate transporter"/>
    <property type="match status" value="1"/>
</dbReference>
<sequence>MEATEESPLLATPVAADPEILKHDLLYQRFTPSHKRIIVAVISWAALIPFLASGSFIPAIPEIARELGSTGPVINLAVSVSLATASIGSLTWATYSGTYGRRAVFLRSLPCLCIGSIGVASAHSVPVLMFWRIVQAFGASSGMSVGAGVIGDIYRLEERGTAMGVFFGASLFGPAIAPLCGGIATHYASWRHAQWALFVMGLFAFIPVYLWLPETLDPAALDRSKERGKWLTFLNINPFNSLSVLRSPNILILTIAGTAALLTDFVLMIPLSYTIGKEYNISNEALIGAFFLPAGFGNIVGAPTAGRMADKTVVYWRKRRGGEWVPEDRLRAALWGAGFFVPMSVLLAGLTIKYVPGTPGIVLNLIWLFMNGIGVDFTLTPLTAYYVDILHSRSAETMAASASFRALIIAFATAGMLPLINSIGVTATDTLFAVIAWIGFGLILLTIWYGDRMRAWVDIGYSTVRDN</sequence>
<feature type="transmembrane region" description="Helical" evidence="5">
    <location>
        <begin position="193"/>
        <end position="212"/>
    </location>
</feature>
<feature type="transmembrane region" description="Helical" evidence="5">
    <location>
        <begin position="330"/>
        <end position="355"/>
    </location>
</feature>
<dbReference type="InterPro" id="IPR011701">
    <property type="entry name" value="MFS"/>
</dbReference>
<feature type="transmembrane region" description="Helical" evidence="5">
    <location>
        <begin position="129"/>
        <end position="150"/>
    </location>
</feature>
<feature type="transmembrane region" description="Helical" evidence="5">
    <location>
        <begin position="104"/>
        <end position="123"/>
    </location>
</feature>
<keyword evidence="3 5" id="KW-1133">Transmembrane helix</keyword>
<dbReference type="STRING" id="1328759.A0A5C2RXC9"/>
<dbReference type="GO" id="GO:0022857">
    <property type="term" value="F:transmembrane transporter activity"/>
    <property type="evidence" value="ECO:0007669"/>
    <property type="project" value="InterPro"/>
</dbReference>
<feature type="transmembrane region" description="Helical" evidence="5">
    <location>
        <begin position="37"/>
        <end position="60"/>
    </location>
</feature>
<evidence type="ECO:0000256" key="3">
    <source>
        <dbReference type="ARBA" id="ARBA00022989"/>
    </source>
</evidence>
<dbReference type="PROSITE" id="PS50850">
    <property type="entry name" value="MFS"/>
    <property type="match status" value="1"/>
</dbReference>
<keyword evidence="2 5" id="KW-0812">Transmembrane</keyword>
<evidence type="ECO:0000256" key="2">
    <source>
        <dbReference type="ARBA" id="ARBA00022692"/>
    </source>
</evidence>
<feature type="transmembrane region" description="Helical" evidence="5">
    <location>
        <begin position="361"/>
        <end position="387"/>
    </location>
</feature>
<keyword evidence="4 5" id="KW-0472">Membrane</keyword>
<dbReference type="GO" id="GO:0005886">
    <property type="term" value="C:plasma membrane"/>
    <property type="evidence" value="ECO:0007669"/>
    <property type="project" value="TreeGrafter"/>
</dbReference>
<accession>A0A5C2RXC9</accession>
<dbReference type="InterPro" id="IPR036259">
    <property type="entry name" value="MFS_trans_sf"/>
</dbReference>
<evidence type="ECO:0000259" key="6">
    <source>
        <dbReference type="PROSITE" id="PS50850"/>
    </source>
</evidence>
<dbReference type="EMBL" id="ML122293">
    <property type="protein sequence ID" value="RPD55706.1"/>
    <property type="molecule type" value="Genomic_DNA"/>
</dbReference>